<dbReference type="STRING" id="203124.Tery_2594"/>
<dbReference type="InterPro" id="IPR011009">
    <property type="entry name" value="Kinase-like_dom_sf"/>
</dbReference>
<dbReference type="PANTHER" id="PTHR24363:SF0">
    <property type="entry name" value="SERINE_THREONINE KINASE LIKE DOMAIN CONTAINING 1"/>
    <property type="match status" value="1"/>
</dbReference>
<dbReference type="EC" id="2.7.11.1" evidence="1"/>
<dbReference type="GO" id="GO:0005524">
    <property type="term" value="F:ATP binding"/>
    <property type="evidence" value="ECO:0007669"/>
    <property type="project" value="UniProtKB-KW"/>
</dbReference>
<gene>
    <name evidence="10" type="ordered locus">Tery_2594</name>
</gene>
<dbReference type="AlphaFoldDB" id="Q111N3"/>
<evidence type="ECO:0000256" key="3">
    <source>
        <dbReference type="ARBA" id="ARBA00022679"/>
    </source>
</evidence>
<dbReference type="HOGENOM" id="CLU_2037048_0_0_3"/>
<protein>
    <recommendedName>
        <fullName evidence="1">non-specific serine/threonine protein kinase</fullName>
        <ecNumber evidence="1">2.7.11.1</ecNumber>
    </recommendedName>
</protein>
<dbReference type="eggNOG" id="COG0515">
    <property type="taxonomic scope" value="Bacteria"/>
</dbReference>
<dbReference type="InterPro" id="IPR008271">
    <property type="entry name" value="Ser/Thr_kinase_AS"/>
</dbReference>
<accession>Q111N3</accession>
<dbReference type="Pfam" id="PF00069">
    <property type="entry name" value="Pkinase"/>
    <property type="match status" value="1"/>
</dbReference>
<proteinExistence type="predicted"/>
<dbReference type="PANTHER" id="PTHR24363">
    <property type="entry name" value="SERINE/THREONINE PROTEIN KINASE"/>
    <property type="match status" value="1"/>
</dbReference>
<evidence type="ECO:0000313" key="10">
    <source>
        <dbReference type="EMBL" id="ABG51791.1"/>
    </source>
</evidence>
<comment type="catalytic activity">
    <reaction evidence="7">
        <text>L-threonyl-[protein] + ATP = O-phospho-L-threonyl-[protein] + ADP + H(+)</text>
        <dbReference type="Rhea" id="RHEA:46608"/>
        <dbReference type="Rhea" id="RHEA-COMP:11060"/>
        <dbReference type="Rhea" id="RHEA-COMP:11605"/>
        <dbReference type="ChEBI" id="CHEBI:15378"/>
        <dbReference type="ChEBI" id="CHEBI:30013"/>
        <dbReference type="ChEBI" id="CHEBI:30616"/>
        <dbReference type="ChEBI" id="CHEBI:61977"/>
        <dbReference type="ChEBI" id="CHEBI:456216"/>
        <dbReference type="EC" id="2.7.11.1"/>
    </reaction>
</comment>
<keyword evidence="4" id="KW-0547">Nucleotide-binding</keyword>
<evidence type="ECO:0000256" key="8">
    <source>
        <dbReference type="ARBA" id="ARBA00048679"/>
    </source>
</evidence>
<feature type="domain" description="Protein kinase" evidence="9">
    <location>
        <begin position="1"/>
        <end position="121"/>
    </location>
</feature>
<sequence length="121" mass="14366">MARSQILQQLNHPIVPKVVSDGYFIWDVKTNIYHFLIIEKIARDNLITWMSKTGKIFISEELVINWLKQLLEILDYLHNQNYIHRDIKPTNIIVKANLDLVPIDFGTARKINYTYFFCQTK</sequence>
<evidence type="ECO:0000256" key="6">
    <source>
        <dbReference type="ARBA" id="ARBA00022840"/>
    </source>
</evidence>
<evidence type="ECO:0000259" key="9">
    <source>
        <dbReference type="PROSITE" id="PS50011"/>
    </source>
</evidence>
<dbReference type="PROSITE" id="PS50011">
    <property type="entry name" value="PROTEIN_KINASE_DOM"/>
    <property type="match status" value="1"/>
</dbReference>
<name>Q111N3_TRIEI</name>
<keyword evidence="2" id="KW-0723">Serine/threonine-protein kinase</keyword>
<evidence type="ECO:0000256" key="7">
    <source>
        <dbReference type="ARBA" id="ARBA00047899"/>
    </source>
</evidence>
<dbReference type="GO" id="GO:0004674">
    <property type="term" value="F:protein serine/threonine kinase activity"/>
    <property type="evidence" value="ECO:0007669"/>
    <property type="project" value="UniProtKB-KW"/>
</dbReference>
<dbReference type="PROSITE" id="PS00108">
    <property type="entry name" value="PROTEIN_KINASE_ST"/>
    <property type="match status" value="1"/>
</dbReference>
<keyword evidence="5 10" id="KW-0418">Kinase</keyword>
<organism evidence="10">
    <name type="scientific">Trichodesmium erythraeum (strain IMS101)</name>
    <dbReference type="NCBI Taxonomy" id="203124"/>
    <lineage>
        <taxon>Bacteria</taxon>
        <taxon>Bacillati</taxon>
        <taxon>Cyanobacteriota</taxon>
        <taxon>Cyanophyceae</taxon>
        <taxon>Oscillatoriophycideae</taxon>
        <taxon>Oscillatoriales</taxon>
        <taxon>Microcoleaceae</taxon>
        <taxon>Trichodesmium</taxon>
    </lineage>
</organism>
<evidence type="ECO:0000256" key="2">
    <source>
        <dbReference type="ARBA" id="ARBA00022527"/>
    </source>
</evidence>
<dbReference type="InterPro" id="IPR000719">
    <property type="entry name" value="Prot_kinase_dom"/>
</dbReference>
<dbReference type="EMBL" id="CP000393">
    <property type="protein sequence ID" value="ABG51791.1"/>
    <property type="molecule type" value="Genomic_DNA"/>
</dbReference>
<dbReference type="Gene3D" id="1.10.510.10">
    <property type="entry name" value="Transferase(Phosphotransferase) domain 1"/>
    <property type="match status" value="1"/>
</dbReference>
<evidence type="ECO:0000256" key="1">
    <source>
        <dbReference type="ARBA" id="ARBA00012513"/>
    </source>
</evidence>
<dbReference type="KEGG" id="ter:Tery_2594"/>
<keyword evidence="6" id="KW-0067">ATP-binding</keyword>
<dbReference type="RefSeq" id="WP_011612153.1">
    <property type="nucleotide sequence ID" value="NC_008312.1"/>
</dbReference>
<reference evidence="10" key="1">
    <citation type="submission" date="2006-06" db="EMBL/GenBank/DDBJ databases">
        <title>Complete sequence of Trichodesmium erythraeum IMS101.</title>
        <authorList>
            <consortium name="US DOE Joint Genome Institute"/>
            <person name="Copeland A."/>
            <person name="Lucas S."/>
            <person name="Lapidus A."/>
            <person name="Barry K."/>
            <person name="Detter J.C."/>
            <person name="Glavina del Rio T."/>
            <person name="Hammon N."/>
            <person name="Israni S."/>
            <person name="Dalin E."/>
            <person name="Tice H."/>
            <person name="Pitluck S."/>
            <person name="Kiss H."/>
            <person name="Munk A.C."/>
            <person name="Brettin T."/>
            <person name="Bruce D."/>
            <person name="Han C."/>
            <person name="Tapia R."/>
            <person name="Gilna P."/>
            <person name="Schmutz J."/>
            <person name="Larimer F."/>
            <person name="Land M."/>
            <person name="Hauser L."/>
            <person name="Kyrpides N."/>
            <person name="Kim E."/>
            <person name="Richardson P."/>
        </authorList>
    </citation>
    <scope>NUCLEOTIDE SEQUENCE [LARGE SCALE GENOMIC DNA]</scope>
    <source>
        <strain evidence="10">IMS101</strain>
    </source>
</reference>
<evidence type="ECO:0000256" key="5">
    <source>
        <dbReference type="ARBA" id="ARBA00022777"/>
    </source>
</evidence>
<evidence type="ECO:0000256" key="4">
    <source>
        <dbReference type="ARBA" id="ARBA00022741"/>
    </source>
</evidence>
<keyword evidence="3" id="KW-0808">Transferase</keyword>
<comment type="catalytic activity">
    <reaction evidence="8">
        <text>L-seryl-[protein] + ATP = O-phospho-L-seryl-[protein] + ADP + H(+)</text>
        <dbReference type="Rhea" id="RHEA:17989"/>
        <dbReference type="Rhea" id="RHEA-COMP:9863"/>
        <dbReference type="Rhea" id="RHEA-COMP:11604"/>
        <dbReference type="ChEBI" id="CHEBI:15378"/>
        <dbReference type="ChEBI" id="CHEBI:29999"/>
        <dbReference type="ChEBI" id="CHEBI:30616"/>
        <dbReference type="ChEBI" id="CHEBI:83421"/>
        <dbReference type="ChEBI" id="CHEBI:456216"/>
        <dbReference type="EC" id="2.7.11.1"/>
    </reaction>
</comment>
<dbReference type="SUPFAM" id="SSF56112">
    <property type="entry name" value="Protein kinase-like (PK-like)"/>
    <property type="match status" value="1"/>
</dbReference>